<gene>
    <name evidence="1" type="ORF">BS50DRAFT_330979</name>
</gene>
<evidence type="ECO:0000313" key="2">
    <source>
        <dbReference type="Proteomes" id="UP000240883"/>
    </source>
</evidence>
<proteinExistence type="predicted"/>
<name>A0A2T2NUG8_CORCC</name>
<evidence type="ECO:0000313" key="1">
    <source>
        <dbReference type="EMBL" id="PSN69033.1"/>
    </source>
</evidence>
<reference evidence="1 2" key="1">
    <citation type="journal article" date="2018" name="Front. Microbiol.">
        <title>Genome-Wide Analysis of Corynespora cassiicola Leaf Fall Disease Putative Effectors.</title>
        <authorList>
            <person name="Lopez D."/>
            <person name="Ribeiro S."/>
            <person name="Label P."/>
            <person name="Fumanal B."/>
            <person name="Venisse J.S."/>
            <person name="Kohler A."/>
            <person name="de Oliveira R.R."/>
            <person name="Labutti K."/>
            <person name="Lipzen A."/>
            <person name="Lail K."/>
            <person name="Bauer D."/>
            <person name="Ohm R.A."/>
            <person name="Barry K.W."/>
            <person name="Spatafora J."/>
            <person name="Grigoriev I.V."/>
            <person name="Martin F.M."/>
            <person name="Pujade-Renaud V."/>
        </authorList>
    </citation>
    <scope>NUCLEOTIDE SEQUENCE [LARGE SCALE GENOMIC DNA]</scope>
    <source>
        <strain evidence="1 2">Philippines</strain>
    </source>
</reference>
<protein>
    <submittedName>
        <fullName evidence="1">Uncharacterized protein</fullName>
    </submittedName>
</protein>
<dbReference type="EMBL" id="KZ678133">
    <property type="protein sequence ID" value="PSN69033.1"/>
    <property type="molecule type" value="Genomic_DNA"/>
</dbReference>
<accession>A0A2T2NUG8</accession>
<sequence>MSELQPDQLSMLRNCISASCTLASSRINSRALSILANLNQSTPQIHTPDRSEILRSPWQAPRVLHDNCLGHQASILMGTLQPEICHLLELSRPVLRIVLQQSQPSLMETLHRLVWVRWHRAGLRFFCMCRYQNLTLQPILWHNNYQPMHAGQNLGRINSEK</sequence>
<organism evidence="1 2">
    <name type="scientific">Corynespora cassiicola Philippines</name>
    <dbReference type="NCBI Taxonomy" id="1448308"/>
    <lineage>
        <taxon>Eukaryota</taxon>
        <taxon>Fungi</taxon>
        <taxon>Dikarya</taxon>
        <taxon>Ascomycota</taxon>
        <taxon>Pezizomycotina</taxon>
        <taxon>Dothideomycetes</taxon>
        <taxon>Pleosporomycetidae</taxon>
        <taxon>Pleosporales</taxon>
        <taxon>Corynesporascaceae</taxon>
        <taxon>Corynespora</taxon>
    </lineage>
</organism>
<keyword evidence="2" id="KW-1185">Reference proteome</keyword>
<dbReference type="AlphaFoldDB" id="A0A2T2NUG8"/>
<dbReference type="Proteomes" id="UP000240883">
    <property type="component" value="Unassembled WGS sequence"/>
</dbReference>